<feature type="domain" description="Lipid/polyisoprenoid-binding YceI-like" evidence="1">
    <location>
        <begin position="9"/>
        <end position="168"/>
    </location>
</feature>
<comment type="caution">
    <text evidence="2">The sequence shown here is derived from an EMBL/GenBank/DDBJ whole genome shotgun (WGS) entry which is preliminary data.</text>
</comment>
<dbReference type="InterPro" id="IPR007372">
    <property type="entry name" value="Lipid/polyisoprenoid-bd_YceI"/>
</dbReference>
<protein>
    <submittedName>
        <fullName evidence="2">YceI family protein</fullName>
    </submittedName>
</protein>
<gene>
    <name evidence="2" type="ORF">ACFO3U_01415</name>
</gene>
<dbReference type="Pfam" id="PF04264">
    <property type="entry name" value="YceI"/>
    <property type="match status" value="1"/>
</dbReference>
<dbReference type="Gene3D" id="2.40.128.110">
    <property type="entry name" value="Lipid/polyisoprenoid-binding, YceI-like"/>
    <property type="match status" value="1"/>
</dbReference>
<accession>A0ABV9P3Y6</accession>
<evidence type="ECO:0000259" key="1">
    <source>
        <dbReference type="Pfam" id="PF04264"/>
    </source>
</evidence>
<evidence type="ECO:0000313" key="3">
    <source>
        <dbReference type="Proteomes" id="UP001595885"/>
    </source>
</evidence>
<sequence length="171" mass="19513">MNVSSLQLNHSESDFLIKVRKKITSYLQNRVRRSSGFVILKDNTIENVSLEFELEISKDNIIKKNGILINDMAYTNDNIISFKSTSFQKINPNINFIKGYLTINNITQSIELEAYINVLKESDEKSKVIFELVGEIDKSSFNIGLNEKVRINGKAIGKQINIEGNFEFNSN</sequence>
<evidence type="ECO:0000313" key="2">
    <source>
        <dbReference type="EMBL" id="MFC4738644.1"/>
    </source>
</evidence>
<dbReference type="SUPFAM" id="SSF101874">
    <property type="entry name" value="YceI-like"/>
    <property type="match status" value="1"/>
</dbReference>
<name>A0ABV9P3Y6_9FLAO</name>
<proteinExistence type="predicted"/>
<reference evidence="3" key="1">
    <citation type="journal article" date="2019" name="Int. J. Syst. Evol. Microbiol.">
        <title>The Global Catalogue of Microorganisms (GCM) 10K type strain sequencing project: providing services to taxonomists for standard genome sequencing and annotation.</title>
        <authorList>
            <consortium name="The Broad Institute Genomics Platform"/>
            <consortium name="The Broad Institute Genome Sequencing Center for Infectious Disease"/>
            <person name="Wu L."/>
            <person name="Ma J."/>
        </authorList>
    </citation>
    <scope>NUCLEOTIDE SEQUENCE [LARGE SCALE GENOMIC DNA]</scope>
    <source>
        <strain evidence="3">CCUG 50349</strain>
    </source>
</reference>
<dbReference type="EMBL" id="JBHSGW010000001">
    <property type="protein sequence ID" value="MFC4738644.1"/>
    <property type="molecule type" value="Genomic_DNA"/>
</dbReference>
<dbReference type="InterPro" id="IPR036761">
    <property type="entry name" value="TTHA0802/YceI-like_sf"/>
</dbReference>
<keyword evidence="3" id="KW-1185">Reference proteome</keyword>
<organism evidence="2 3">
    <name type="scientific">Flavobacterium ponti</name>
    <dbReference type="NCBI Taxonomy" id="665133"/>
    <lineage>
        <taxon>Bacteria</taxon>
        <taxon>Pseudomonadati</taxon>
        <taxon>Bacteroidota</taxon>
        <taxon>Flavobacteriia</taxon>
        <taxon>Flavobacteriales</taxon>
        <taxon>Flavobacteriaceae</taxon>
        <taxon>Flavobacterium</taxon>
    </lineage>
</organism>
<dbReference type="RefSeq" id="WP_379737709.1">
    <property type="nucleotide sequence ID" value="NZ_JBHSGW010000001.1"/>
</dbReference>
<dbReference type="Proteomes" id="UP001595885">
    <property type="component" value="Unassembled WGS sequence"/>
</dbReference>